<dbReference type="GO" id="GO:0006298">
    <property type="term" value="P:mismatch repair"/>
    <property type="evidence" value="ECO:0007669"/>
    <property type="project" value="InterPro"/>
</dbReference>
<dbReference type="InterPro" id="IPR004603">
    <property type="entry name" value="DNA_mismatch_endonuc_vsr"/>
</dbReference>
<organism evidence="8 9">
    <name type="scientific">Candidatus Limisoma intestinavium</name>
    <dbReference type="NCBI Taxonomy" id="2840856"/>
    <lineage>
        <taxon>Bacteria</taxon>
        <taxon>Pseudomonadati</taxon>
        <taxon>Bacteroidota</taxon>
        <taxon>Bacteroidia</taxon>
        <taxon>Bacteroidales</taxon>
        <taxon>Candidatus Limisoma</taxon>
    </lineage>
</organism>
<keyword evidence="4" id="KW-0378">Hydrolase</keyword>
<evidence type="ECO:0000256" key="6">
    <source>
        <dbReference type="ARBA" id="ARBA00029466"/>
    </source>
</evidence>
<reference evidence="8" key="2">
    <citation type="journal article" date="2021" name="PeerJ">
        <title>Extensive microbial diversity within the chicken gut microbiome revealed by metagenomics and culture.</title>
        <authorList>
            <person name="Gilroy R."/>
            <person name="Ravi A."/>
            <person name="Getino M."/>
            <person name="Pursley I."/>
            <person name="Horton D.L."/>
            <person name="Alikhan N.F."/>
            <person name="Baker D."/>
            <person name="Gharbi K."/>
            <person name="Hall N."/>
            <person name="Watson M."/>
            <person name="Adriaenssens E.M."/>
            <person name="Foster-Nyarko E."/>
            <person name="Jarju S."/>
            <person name="Secka A."/>
            <person name="Antonio M."/>
            <person name="Oren A."/>
            <person name="Chaudhuri R.R."/>
            <person name="La Ragione R."/>
            <person name="Hildebrand F."/>
            <person name="Pallen M.J."/>
        </authorList>
    </citation>
    <scope>NUCLEOTIDE SEQUENCE</scope>
    <source>
        <strain evidence="8">17073</strain>
    </source>
</reference>
<sequence length="171" mass="19926">MDIWDKEKRSAVMAKIKSKDTKPELLVRRYLYHRGYRYRKNVKGLPGTPDIVMKKYGIAIFVHGCFWHGHDADMHIPATNSDYWAKKISQNKARDAANKEALKRMGWKVMTIWECQLKPAVREKTLLEMEYWINHSYLQQFRRLPGKAAESPELEKAGGNIAAEPETKYGD</sequence>
<accession>A0A9D1IN76</accession>
<proteinExistence type="inferred from homology"/>
<keyword evidence="3" id="KW-0227">DNA damage</keyword>
<dbReference type="GO" id="GO:0016787">
    <property type="term" value="F:hydrolase activity"/>
    <property type="evidence" value="ECO:0007669"/>
    <property type="project" value="UniProtKB-KW"/>
</dbReference>
<evidence type="ECO:0000256" key="3">
    <source>
        <dbReference type="ARBA" id="ARBA00022763"/>
    </source>
</evidence>
<dbReference type="InterPro" id="IPR011335">
    <property type="entry name" value="Restrct_endonuc-II-like"/>
</dbReference>
<evidence type="ECO:0000313" key="8">
    <source>
        <dbReference type="EMBL" id="HIU39172.1"/>
    </source>
</evidence>
<dbReference type="Proteomes" id="UP000824076">
    <property type="component" value="Unassembled WGS sequence"/>
</dbReference>
<comment type="similarity">
    <text evidence="6">Belongs to the Vsr family.</text>
</comment>
<name>A0A9D1IN76_9BACT</name>
<dbReference type="EMBL" id="DVMS01000166">
    <property type="protein sequence ID" value="HIU39172.1"/>
    <property type="molecule type" value="Genomic_DNA"/>
</dbReference>
<protein>
    <submittedName>
        <fullName evidence="8">DNA mismatch endonuclease Vsr</fullName>
    </submittedName>
</protein>
<dbReference type="GO" id="GO:0004519">
    <property type="term" value="F:endonuclease activity"/>
    <property type="evidence" value="ECO:0007669"/>
    <property type="project" value="UniProtKB-KW"/>
</dbReference>
<comment type="caution">
    <text evidence="8">The sequence shown here is derived from an EMBL/GenBank/DDBJ whole genome shotgun (WGS) entry which is preliminary data.</text>
</comment>
<dbReference type="SUPFAM" id="SSF52980">
    <property type="entry name" value="Restriction endonuclease-like"/>
    <property type="match status" value="1"/>
</dbReference>
<dbReference type="CDD" id="cd00221">
    <property type="entry name" value="Vsr"/>
    <property type="match status" value="1"/>
</dbReference>
<evidence type="ECO:0000256" key="1">
    <source>
        <dbReference type="ARBA" id="ARBA00022722"/>
    </source>
</evidence>
<reference evidence="8" key="1">
    <citation type="submission" date="2020-10" db="EMBL/GenBank/DDBJ databases">
        <authorList>
            <person name="Gilroy R."/>
        </authorList>
    </citation>
    <scope>NUCLEOTIDE SEQUENCE</scope>
    <source>
        <strain evidence="8">17073</strain>
    </source>
</reference>
<evidence type="ECO:0000256" key="5">
    <source>
        <dbReference type="ARBA" id="ARBA00023204"/>
    </source>
</evidence>
<keyword evidence="1" id="KW-0540">Nuclease</keyword>
<evidence type="ECO:0000256" key="2">
    <source>
        <dbReference type="ARBA" id="ARBA00022759"/>
    </source>
</evidence>
<feature type="region of interest" description="Disordered" evidence="7">
    <location>
        <begin position="149"/>
        <end position="171"/>
    </location>
</feature>
<keyword evidence="2 8" id="KW-0255">Endonuclease</keyword>
<evidence type="ECO:0000256" key="7">
    <source>
        <dbReference type="SAM" id="MobiDB-lite"/>
    </source>
</evidence>
<dbReference type="Pfam" id="PF03852">
    <property type="entry name" value="Vsr"/>
    <property type="match status" value="1"/>
</dbReference>
<dbReference type="Gene3D" id="3.40.960.10">
    <property type="entry name" value="VSR Endonuclease"/>
    <property type="match status" value="1"/>
</dbReference>
<keyword evidence="5" id="KW-0234">DNA repair</keyword>
<dbReference type="NCBIfam" id="TIGR00632">
    <property type="entry name" value="vsr"/>
    <property type="match status" value="1"/>
</dbReference>
<evidence type="ECO:0000256" key="4">
    <source>
        <dbReference type="ARBA" id="ARBA00022801"/>
    </source>
</evidence>
<dbReference type="AlphaFoldDB" id="A0A9D1IN76"/>
<gene>
    <name evidence="8" type="primary">vsr</name>
    <name evidence="8" type="ORF">IAD18_05865</name>
</gene>
<evidence type="ECO:0000313" key="9">
    <source>
        <dbReference type="Proteomes" id="UP000824076"/>
    </source>
</evidence>